<evidence type="ECO:0000313" key="3">
    <source>
        <dbReference type="EMBL" id="GGO02307.1"/>
    </source>
</evidence>
<dbReference type="CDD" id="cd00063">
    <property type="entry name" value="FN3"/>
    <property type="match status" value="2"/>
</dbReference>
<feature type="region of interest" description="Disordered" evidence="1">
    <location>
        <begin position="413"/>
        <end position="438"/>
    </location>
</feature>
<evidence type="ECO:0000313" key="4">
    <source>
        <dbReference type="Proteomes" id="UP000605784"/>
    </source>
</evidence>
<sequence length="522" mass="53572">MVALLLTVGLVAAGAGVTTAAAATSTDDLAVQTAWADPLSETSMVTGANVTRLPDDETATVSVYYRPNGTSDWQRERVTNVTTTGLQYVELTDLHPETEYEYYAAATANGSVATGDVRTFTTLRDRPDVVATGATGVNESAATLRANVTDLGGATAALVQFEYKPQSADSWTYTDERQIGTTGPVAEQVAGLSAATDYEYRVTIRAADGDEALSARSTFRTDDPVRVLTGAATDVTRTNATLTGEIADFGGASPEVVAFEYRQIGAENWDRADATLASDGTFSATVGALSPGTTYEYRAIASTTDGDGDRGAVRTVTTISDPAVTTGAASSVGETTATVGGNLTSLGGADEATVTVQYRQAGTDAWTAAPNETHTNAGPFAVSLSGLSPGTDYEYRAVVTTPDGASDTGAVRTFGTDRAASPPAVDSLSARDTSPPNPHVELDVDWRVSDVDGDLDSVTVTVRDGGGRTVESVTQSVAGSSAGGSLVASIKKGAGETYTVTVTVRDAAGETASESTSVSTGR</sequence>
<reference evidence="3" key="2">
    <citation type="submission" date="2020-09" db="EMBL/GenBank/DDBJ databases">
        <authorList>
            <person name="Sun Q."/>
            <person name="Ohkuma M."/>
        </authorList>
    </citation>
    <scope>NUCLEOTIDE SEQUENCE</scope>
    <source>
        <strain evidence="3">JCM 17820</strain>
    </source>
</reference>
<organism evidence="3 4">
    <name type="scientific">Haloarcula pellucida</name>
    <dbReference type="NCBI Taxonomy" id="1427151"/>
    <lineage>
        <taxon>Archaea</taxon>
        <taxon>Methanobacteriati</taxon>
        <taxon>Methanobacteriota</taxon>
        <taxon>Stenosarchaea group</taxon>
        <taxon>Halobacteria</taxon>
        <taxon>Halobacteriales</taxon>
        <taxon>Haloarculaceae</taxon>
        <taxon>Haloarcula</taxon>
    </lineage>
</organism>
<comment type="caution">
    <text evidence="3">The sequence shown here is derived from an EMBL/GenBank/DDBJ whole genome shotgun (WGS) entry which is preliminary data.</text>
</comment>
<keyword evidence="4" id="KW-1185">Reference proteome</keyword>
<dbReference type="SMART" id="SM00060">
    <property type="entry name" value="FN3"/>
    <property type="match status" value="4"/>
</dbReference>
<dbReference type="EMBL" id="BMOU01000007">
    <property type="protein sequence ID" value="GGO02307.1"/>
    <property type="molecule type" value="Genomic_DNA"/>
</dbReference>
<evidence type="ECO:0000259" key="2">
    <source>
        <dbReference type="PROSITE" id="PS50853"/>
    </source>
</evidence>
<dbReference type="SUPFAM" id="SSF49265">
    <property type="entry name" value="Fibronectin type III"/>
    <property type="match status" value="3"/>
</dbReference>
<reference evidence="3" key="1">
    <citation type="journal article" date="2014" name="Int. J. Syst. Evol. Microbiol.">
        <title>Complete genome sequence of Corynebacterium casei LMG S-19264T (=DSM 44701T), isolated from a smear-ripened cheese.</title>
        <authorList>
            <consortium name="US DOE Joint Genome Institute (JGI-PGF)"/>
            <person name="Walter F."/>
            <person name="Albersmeier A."/>
            <person name="Kalinowski J."/>
            <person name="Ruckert C."/>
        </authorList>
    </citation>
    <scope>NUCLEOTIDE SEQUENCE</scope>
    <source>
        <strain evidence="3">JCM 17820</strain>
    </source>
</reference>
<dbReference type="InterPro" id="IPR003961">
    <property type="entry name" value="FN3_dom"/>
</dbReference>
<feature type="domain" description="Fibronectin type-III" evidence="2">
    <location>
        <begin position="323"/>
        <end position="419"/>
    </location>
</feature>
<dbReference type="PROSITE" id="PS50853">
    <property type="entry name" value="FN3"/>
    <property type="match status" value="2"/>
</dbReference>
<dbReference type="InterPro" id="IPR013783">
    <property type="entry name" value="Ig-like_fold"/>
</dbReference>
<accession>A0A830GS71</accession>
<dbReference type="AlphaFoldDB" id="A0A830GS71"/>
<dbReference type="Proteomes" id="UP000605784">
    <property type="component" value="Unassembled WGS sequence"/>
</dbReference>
<feature type="domain" description="Fibronectin type-III" evidence="2">
    <location>
        <begin position="224"/>
        <end position="321"/>
    </location>
</feature>
<proteinExistence type="predicted"/>
<dbReference type="InterPro" id="IPR036116">
    <property type="entry name" value="FN3_sf"/>
</dbReference>
<gene>
    <name evidence="3" type="ORF">GCM10009030_36700</name>
</gene>
<dbReference type="Gene3D" id="2.60.40.10">
    <property type="entry name" value="Immunoglobulins"/>
    <property type="match status" value="3"/>
</dbReference>
<evidence type="ECO:0000256" key="1">
    <source>
        <dbReference type="SAM" id="MobiDB-lite"/>
    </source>
</evidence>
<protein>
    <recommendedName>
        <fullName evidence="2">Fibronectin type-III domain-containing protein</fullName>
    </recommendedName>
</protein>
<name>A0A830GS71_9EURY</name>